<evidence type="ECO:0000256" key="3">
    <source>
        <dbReference type="ARBA" id="ARBA00022630"/>
    </source>
</evidence>
<keyword evidence="3" id="KW-0285">Flavoprotein</keyword>
<dbReference type="Pfam" id="PF02852">
    <property type="entry name" value="Pyr_redox_dim"/>
    <property type="match status" value="1"/>
</dbReference>
<evidence type="ECO:0000259" key="8">
    <source>
        <dbReference type="Pfam" id="PF02852"/>
    </source>
</evidence>
<dbReference type="InterPro" id="IPR016156">
    <property type="entry name" value="FAD/NAD-linked_Rdtase_dimer_sf"/>
</dbReference>
<evidence type="ECO:0000256" key="1">
    <source>
        <dbReference type="ARBA" id="ARBA00001974"/>
    </source>
</evidence>
<dbReference type="SUPFAM" id="SSF51905">
    <property type="entry name" value="FAD/NAD(P)-binding domain"/>
    <property type="match status" value="1"/>
</dbReference>
<dbReference type="InterPro" id="IPR050260">
    <property type="entry name" value="FAD-bd_OxRdtase"/>
</dbReference>
<evidence type="ECO:0000256" key="4">
    <source>
        <dbReference type="ARBA" id="ARBA00022827"/>
    </source>
</evidence>
<dbReference type="Proteomes" id="UP000051330">
    <property type="component" value="Unassembled WGS sequence"/>
</dbReference>
<keyword evidence="11" id="KW-1185">Reference proteome</keyword>
<evidence type="ECO:0000256" key="5">
    <source>
        <dbReference type="ARBA" id="ARBA00023002"/>
    </source>
</evidence>
<dbReference type="PRINTS" id="PR00411">
    <property type="entry name" value="PNDRDTASEI"/>
</dbReference>
<name>A0A0R1N169_9LACO</name>
<dbReference type="OrthoDB" id="9802028at2"/>
<comment type="caution">
    <text evidence="10">The sequence shown here is derived from an EMBL/GenBank/DDBJ whole genome shotgun (WGS) entry which is preliminary data.</text>
</comment>
<evidence type="ECO:0000313" key="11">
    <source>
        <dbReference type="Proteomes" id="UP000051330"/>
    </source>
</evidence>
<sequence length="455" mass="50200">MKVVIVGCTHAGVAAVRQIHQEHPDAQVTVYERDNNVSFLSCGIPLYLSGTVQRLEDMFYATPADLSDLGATVRIKHDVLKIDAATKTLTVENLETHAVFQDRYDKLIMTTGSYVIVPPLIGIDHERVLLCKDYWQAQAIHDTAKKHKHVTIVGGGYVGVELTDAYARTDHDVTLIQGNNQILNHYIDQNISDIATALLASHGVDIHLNKRVKSFRGNKETGGVIIETNDQDYQADLVIVCTGFMANTELLRGQVDMDKHGAIITNDYQQTSDPDIFAAGDACTVRFNPTGRNAYIPLATNAVRQGMLAARNLFGPVQKFMGTQGSTAMLLFDHTLASTGATLRTALEDGLDAASVTYEGSYRPDFMHPNAPVTIDLVYERPTRRILGAQFWSTHELTQSANAVSIAIQNRNTIDDLAYVDMLFQPHFDQPFNYLNLVAQQAIAQEQAVAAKKQE</sequence>
<dbReference type="EMBL" id="AZEC01000003">
    <property type="protein sequence ID" value="KRL13937.1"/>
    <property type="molecule type" value="Genomic_DNA"/>
</dbReference>
<dbReference type="AlphaFoldDB" id="A0A0R1N169"/>
<dbReference type="RefSeq" id="WP_057818935.1">
    <property type="nucleotide sequence ID" value="NZ_AZEC01000003.1"/>
</dbReference>
<dbReference type="InterPro" id="IPR036188">
    <property type="entry name" value="FAD/NAD-bd_sf"/>
</dbReference>
<dbReference type="GO" id="GO:0016491">
    <property type="term" value="F:oxidoreductase activity"/>
    <property type="evidence" value="ECO:0007669"/>
    <property type="project" value="UniProtKB-KW"/>
</dbReference>
<feature type="domain" description="Pyridine nucleotide-disulphide oxidoreductase dimerisation" evidence="8">
    <location>
        <begin position="331"/>
        <end position="429"/>
    </location>
</feature>
<dbReference type="SUPFAM" id="SSF55424">
    <property type="entry name" value="FAD/NAD-linked reductases, dimerisation (C-terminal) domain"/>
    <property type="match status" value="1"/>
</dbReference>
<dbReference type="Gene3D" id="3.30.390.30">
    <property type="match status" value="1"/>
</dbReference>
<dbReference type="Gene3D" id="3.50.50.60">
    <property type="entry name" value="FAD/NAD(P)-binding domain"/>
    <property type="match status" value="2"/>
</dbReference>
<keyword evidence="4" id="KW-0274">FAD</keyword>
<dbReference type="Pfam" id="PF07992">
    <property type="entry name" value="Pyr_redox_2"/>
    <property type="match status" value="1"/>
</dbReference>
<feature type="domain" description="FAD/NAD(P)-binding" evidence="9">
    <location>
        <begin position="1"/>
        <end position="306"/>
    </location>
</feature>
<dbReference type="STRING" id="1423792.FD09_GL001971"/>
<dbReference type="InterPro" id="IPR004099">
    <property type="entry name" value="Pyr_nucl-diS_OxRdtase_dimer"/>
</dbReference>
<evidence type="ECO:0000259" key="9">
    <source>
        <dbReference type="Pfam" id="PF07992"/>
    </source>
</evidence>
<keyword evidence="6" id="KW-0558">Oxidation</keyword>
<keyword evidence="5" id="KW-0560">Oxidoreductase</keyword>
<organism evidence="10 11">
    <name type="scientific">Schleiferilactobacillus perolens DSM 12744</name>
    <dbReference type="NCBI Taxonomy" id="1423792"/>
    <lineage>
        <taxon>Bacteria</taxon>
        <taxon>Bacillati</taxon>
        <taxon>Bacillota</taxon>
        <taxon>Bacilli</taxon>
        <taxon>Lactobacillales</taxon>
        <taxon>Lactobacillaceae</taxon>
        <taxon>Schleiferilactobacillus</taxon>
    </lineage>
</organism>
<keyword evidence="7" id="KW-0676">Redox-active center</keyword>
<dbReference type="PANTHER" id="PTHR43429">
    <property type="entry name" value="PYRIDINE NUCLEOTIDE-DISULFIDE OXIDOREDUCTASE DOMAIN-CONTAINING"/>
    <property type="match status" value="1"/>
</dbReference>
<dbReference type="PATRIC" id="fig|1423792.3.peg.1998"/>
<dbReference type="PRINTS" id="PR00368">
    <property type="entry name" value="FADPNR"/>
</dbReference>
<accession>A0A0R1N169</accession>
<protein>
    <submittedName>
        <fullName evidence="10">Nox protein</fullName>
    </submittedName>
</protein>
<evidence type="ECO:0000256" key="6">
    <source>
        <dbReference type="ARBA" id="ARBA00023097"/>
    </source>
</evidence>
<gene>
    <name evidence="10" type="ORF">FD09_GL001971</name>
</gene>
<evidence type="ECO:0000256" key="2">
    <source>
        <dbReference type="ARBA" id="ARBA00009130"/>
    </source>
</evidence>
<reference evidence="10 11" key="1">
    <citation type="journal article" date="2015" name="Genome Announc.">
        <title>Expanding the biotechnology potential of lactobacilli through comparative genomics of 213 strains and associated genera.</title>
        <authorList>
            <person name="Sun Z."/>
            <person name="Harris H.M."/>
            <person name="McCann A."/>
            <person name="Guo C."/>
            <person name="Argimon S."/>
            <person name="Zhang W."/>
            <person name="Yang X."/>
            <person name="Jeffery I.B."/>
            <person name="Cooney J.C."/>
            <person name="Kagawa T.F."/>
            <person name="Liu W."/>
            <person name="Song Y."/>
            <person name="Salvetti E."/>
            <person name="Wrobel A."/>
            <person name="Rasinkangas P."/>
            <person name="Parkhill J."/>
            <person name="Rea M.C."/>
            <person name="O'Sullivan O."/>
            <person name="Ritari J."/>
            <person name="Douillard F.P."/>
            <person name="Paul Ross R."/>
            <person name="Yang R."/>
            <person name="Briner A.E."/>
            <person name="Felis G.E."/>
            <person name="de Vos W.M."/>
            <person name="Barrangou R."/>
            <person name="Klaenhammer T.R."/>
            <person name="Caufield P.W."/>
            <person name="Cui Y."/>
            <person name="Zhang H."/>
            <person name="O'Toole P.W."/>
        </authorList>
    </citation>
    <scope>NUCLEOTIDE SEQUENCE [LARGE SCALE GENOMIC DNA]</scope>
    <source>
        <strain evidence="10 11">DSM 12744</strain>
    </source>
</reference>
<evidence type="ECO:0000256" key="7">
    <source>
        <dbReference type="ARBA" id="ARBA00023284"/>
    </source>
</evidence>
<comment type="similarity">
    <text evidence="2">Belongs to the class-III pyridine nucleotide-disulfide oxidoreductase family.</text>
</comment>
<dbReference type="PANTHER" id="PTHR43429:SF1">
    <property type="entry name" value="NAD(P)H SULFUR OXIDOREDUCTASE (COA-DEPENDENT)"/>
    <property type="match status" value="1"/>
</dbReference>
<dbReference type="InterPro" id="IPR023753">
    <property type="entry name" value="FAD/NAD-binding_dom"/>
</dbReference>
<comment type="cofactor">
    <cofactor evidence="1">
        <name>FAD</name>
        <dbReference type="ChEBI" id="CHEBI:57692"/>
    </cofactor>
</comment>
<proteinExistence type="inferred from homology"/>
<evidence type="ECO:0000313" key="10">
    <source>
        <dbReference type="EMBL" id="KRL13937.1"/>
    </source>
</evidence>